<dbReference type="Pfam" id="PF02493">
    <property type="entry name" value="MORN"/>
    <property type="match status" value="8"/>
</dbReference>
<reference evidence="4" key="1">
    <citation type="journal article" date="2006" name="PLoS Biol.">
        <title>Macronuclear genome sequence of the ciliate Tetrahymena thermophila, a model eukaryote.</title>
        <authorList>
            <person name="Eisen J.A."/>
            <person name="Coyne R.S."/>
            <person name="Wu M."/>
            <person name="Wu D."/>
            <person name="Thiagarajan M."/>
            <person name="Wortman J.R."/>
            <person name="Badger J.H."/>
            <person name="Ren Q."/>
            <person name="Amedeo P."/>
            <person name="Jones K.M."/>
            <person name="Tallon L.J."/>
            <person name="Delcher A.L."/>
            <person name="Salzberg S.L."/>
            <person name="Silva J.C."/>
            <person name="Haas B.J."/>
            <person name="Majoros W.H."/>
            <person name="Farzad M."/>
            <person name="Carlton J.M."/>
            <person name="Smith R.K. Jr."/>
            <person name="Garg J."/>
            <person name="Pearlman R.E."/>
            <person name="Karrer K.M."/>
            <person name="Sun L."/>
            <person name="Manning G."/>
            <person name="Elde N.C."/>
            <person name="Turkewitz A.P."/>
            <person name="Asai D.J."/>
            <person name="Wilkes D.E."/>
            <person name="Wang Y."/>
            <person name="Cai H."/>
            <person name="Collins K."/>
            <person name="Stewart B.A."/>
            <person name="Lee S.R."/>
            <person name="Wilamowska K."/>
            <person name="Weinberg Z."/>
            <person name="Ruzzo W.L."/>
            <person name="Wloga D."/>
            <person name="Gaertig J."/>
            <person name="Frankel J."/>
            <person name="Tsao C.-C."/>
            <person name="Gorovsky M.A."/>
            <person name="Keeling P.J."/>
            <person name="Waller R.F."/>
            <person name="Patron N.J."/>
            <person name="Cherry J.M."/>
            <person name="Stover N.A."/>
            <person name="Krieger C.J."/>
            <person name="del Toro C."/>
            <person name="Ryder H.F."/>
            <person name="Williamson S.C."/>
            <person name="Barbeau R.A."/>
            <person name="Hamilton E.P."/>
            <person name="Orias E."/>
        </authorList>
    </citation>
    <scope>NUCLEOTIDE SEQUENCE [LARGE SCALE GENOMIC DNA]</scope>
    <source>
        <strain evidence="4">SB210</strain>
    </source>
</reference>
<feature type="compositionally biased region" description="Polar residues" evidence="2">
    <location>
        <begin position="693"/>
        <end position="710"/>
    </location>
</feature>
<dbReference type="HOGENOM" id="CLU_296569_0_0_1"/>
<proteinExistence type="predicted"/>
<evidence type="ECO:0000256" key="1">
    <source>
        <dbReference type="ARBA" id="ARBA00022737"/>
    </source>
</evidence>
<accession>Q245V0</accession>
<dbReference type="Gene3D" id="2.20.110.10">
    <property type="entry name" value="Histone H3 K4-specific methyltransferase SET7/9 N-terminal domain"/>
    <property type="match status" value="3"/>
</dbReference>
<sequence>MEKGEDSRRFSLDSLKIKQFDSEKDVYQNNEQFTGMYNHEQEMNQQIEQTNMGVNSLSPHEEQIYSQQMANESKNKQNQFIKENYQQSYQFAEYGTNKYIHGDKLVIECNTNSVPNPLSNSSINSHNNNPNNQKADFQGQNQNENNYAGKSVNHTDVLEEDDENISFGDQSPHRNKQQNQQMSKQQNDYYNGSKNSQNYYNYGNSDRIYSPFQFKNVSQEYDDMLEDQQRRGSGGITLISQSQLYARDSIRNVDSVTERVHVSQDQLENNQISTFDQDNNKQFPFLNKQQGQQRQYQNQNQYEEYDNQFQKLIKMRTCPLDEKYPNNENKNRMPLYNYRLSNELVVSEYNSQSENLERKKSSDSDLQCKNLQNTNMQNLYTFSPRIENNNQNKTQKQMKEGNQNGQVVNENKSNKKLNLDKTQDKDNKSQVQQQRDQKINQQKRKEQIDQIDETDKQDILNDIQIKCQIKEHDGEKIIMVCVDPYCEAQYRLCCGFCNKLHSKHIHQLMRLQEYRYKILQSSKILGKSEQEQDKKEKDANKINHKELLYLCMQRQNQLYQEIKKHLDSTFLQIQKLVEDKEKNILSYISSYDEEYNYYLEKLQKLQQKDYFSLTNKDFLKLFNFQKSPEKFLEHQTINDNCRKKQLSELDDIVYDYYVDLQDIFKDCLEQSNNLLYDLLLKLTSNNIVATQARSTTPQNVSSRKVNQFSTPDKKGTQEQTTSANRNSQSPLQKFINRTAKSLLVINSNNNHMVEKGIPGHKRLEELPQWCSQMQHVTRALKKFGPYKFENVKPKSINLGMQQNIKSENVYIGDWVNFMREGNGIEYSKKDQTYYEGQWKSNLKHGNGRLVCRNDIVYEGQFEGNKKQGYGVLYQFGGKRYEGQWSNDLPNGNGIQYYPNGDIFEGEFQNGVKQGSGTFKYFDGSTLSGSWVKDQANGACTYFKIDGSKYEGEYKNGKKHGFGTFIWSDGRKYVGHWENGVQDGAGLYTNSKGITVQGIWKNGKKIQQNDSDFNKFIVR</sequence>
<dbReference type="GeneID" id="7827429"/>
<evidence type="ECO:0000313" key="3">
    <source>
        <dbReference type="EMBL" id="EAS03533.2"/>
    </source>
</evidence>
<dbReference type="KEGG" id="tet:TTHERM_00245490"/>
<dbReference type="SMART" id="SM00698">
    <property type="entry name" value="MORN"/>
    <property type="match status" value="7"/>
</dbReference>
<gene>
    <name evidence="3" type="ORF">TTHERM_00245490</name>
</gene>
<dbReference type="SUPFAM" id="SSF82185">
    <property type="entry name" value="Histone H3 K4-specific methyltransferase SET7/9 N-terminal domain"/>
    <property type="match status" value="2"/>
</dbReference>
<feature type="compositionally biased region" description="Low complexity" evidence="2">
    <location>
        <begin position="177"/>
        <end position="187"/>
    </location>
</feature>
<evidence type="ECO:0000313" key="4">
    <source>
        <dbReference type="Proteomes" id="UP000009168"/>
    </source>
</evidence>
<feature type="compositionally biased region" description="Polar residues" evidence="2">
    <location>
        <begin position="188"/>
        <end position="204"/>
    </location>
</feature>
<feature type="compositionally biased region" description="Low complexity" evidence="2">
    <location>
        <begin position="117"/>
        <end position="132"/>
    </location>
</feature>
<dbReference type="Proteomes" id="UP000009168">
    <property type="component" value="Unassembled WGS sequence"/>
</dbReference>
<organism evidence="3 4">
    <name type="scientific">Tetrahymena thermophila (strain SB210)</name>
    <dbReference type="NCBI Taxonomy" id="312017"/>
    <lineage>
        <taxon>Eukaryota</taxon>
        <taxon>Sar</taxon>
        <taxon>Alveolata</taxon>
        <taxon>Ciliophora</taxon>
        <taxon>Intramacronucleata</taxon>
        <taxon>Oligohymenophorea</taxon>
        <taxon>Hymenostomatida</taxon>
        <taxon>Tetrahymenina</taxon>
        <taxon>Tetrahymenidae</taxon>
        <taxon>Tetrahymena</taxon>
    </lineage>
</organism>
<feature type="region of interest" description="Disordered" evidence="2">
    <location>
        <begin position="164"/>
        <end position="204"/>
    </location>
</feature>
<dbReference type="InParanoid" id="Q245V0"/>
<dbReference type="eggNOG" id="KOG0229">
    <property type="taxonomic scope" value="Eukaryota"/>
</dbReference>
<dbReference type="STRING" id="312017.Q245V0"/>
<dbReference type="PANTHER" id="PTHR43215">
    <property type="entry name" value="RADIAL SPOKE HEAD 1 HOMOLOG"/>
    <property type="match status" value="1"/>
</dbReference>
<feature type="compositionally biased region" description="Polar residues" evidence="2">
    <location>
        <begin position="717"/>
        <end position="731"/>
    </location>
</feature>
<feature type="compositionally biased region" description="Basic and acidic residues" evidence="2">
    <location>
        <begin position="417"/>
        <end position="428"/>
    </location>
</feature>
<keyword evidence="4" id="KW-1185">Reference proteome</keyword>
<keyword evidence="1" id="KW-0677">Repeat</keyword>
<dbReference type="PANTHER" id="PTHR43215:SF14">
    <property type="entry name" value="RADIAL SPOKE HEAD 1 HOMOLOG"/>
    <property type="match status" value="1"/>
</dbReference>
<feature type="compositionally biased region" description="Polar residues" evidence="2">
    <location>
        <begin position="133"/>
        <end position="149"/>
    </location>
</feature>
<protein>
    <submittedName>
        <fullName evidence="3">MORN motif protein</fullName>
    </submittedName>
</protein>
<feature type="region of interest" description="Disordered" evidence="2">
    <location>
        <begin position="392"/>
        <end position="450"/>
    </location>
</feature>
<dbReference type="InterPro" id="IPR003409">
    <property type="entry name" value="MORN"/>
</dbReference>
<feature type="compositionally biased region" description="Basic and acidic residues" evidence="2">
    <location>
        <begin position="435"/>
        <end position="450"/>
    </location>
</feature>
<dbReference type="AlphaFoldDB" id="Q245V0"/>
<dbReference type="RefSeq" id="XP_001023778.2">
    <property type="nucleotide sequence ID" value="XM_001023778.3"/>
</dbReference>
<evidence type="ECO:0000256" key="2">
    <source>
        <dbReference type="SAM" id="MobiDB-lite"/>
    </source>
</evidence>
<feature type="compositionally biased region" description="Polar residues" evidence="2">
    <location>
        <begin position="400"/>
        <end position="411"/>
    </location>
</feature>
<name>Q245V0_TETTS</name>
<dbReference type="OrthoDB" id="294378at2759"/>
<dbReference type="EMBL" id="GG662474">
    <property type="protein sequence ID" value="EAS03533.2"/>
    <property type="molecule type" value="Genomic_DNA"/>
</dbReference>
<feature type="region of interest" description="Disordered" evidence="2">
    <location>
        <begin position="117"/>
        <end position="149"/>
    </location>
</feature>
<feature type="region of interest" description="Disordered" evidence="2">
    <location>
        <begin position="693"/>
        <end position="731"/>
    </location>
</feature>